<dbReference type="AlphaFoldDB" id="A0A2J8PQR8"/>
<gene>
    <name evidence="2" type="ORF">CK820_G0001464</name>
</gene>
<name>A0A2J8PQR8_PANTR</name>
<feature type="compositionally biased region" description="Gly residues" evidence="1">
    <location>
        <begin position="29"/>
        <end position="38"/>
    </location>
</feature>
<feature type="region of interest" description="Disordered" evidence="1">
    <location>
        <begin position="1"/>
        <end position="38"/>
    </location>
</feature>
<accession>A0A2J8PQR8</accession>
<protein>
    <submittedName>
        <fullName evidence="2">GORASP2 isoform 6</fullName>
    </submittedName>
</protein>
<evidence type="ECO:0000313" key="3">
    <source>
        <dbReference type="Proteomes" id="UP000236370"/>
    </source>
</evidence>
<sequence>MGSSQSVEIPGGGTEGYHVLRERDPDPQSGGGACGGRC</sequence>
<dbReference type="EMBL" id="NBAG03000211">
    <property type="protein sequence ID" value="PNI86353.1"/>
    <property type="molecule type" value="Genomic_DNA"/>
</dbReference>
<dbReference type="SMR" id="A0A2J8PQR8"/>
<comment type="caution">
    <text evidence="2">The sequence shown here is derived from an EMBL/GenBank/DDBJ whole genome shotgun (WGS) entry which is preliminary data.</text>
</comment>
<proteinExistence type="predicted"/>
<reference evidence="2 3" key="1">
    <citation type="submission" date="2017-12" db="EMBL/GenBank/DDBJ databases">
        <title>High-resolution comparative analysis of great ape genomes.</title>
        <authorList>
            <person name="Pollen A."/>
            <person name="Hastie A."/>
            <person name="Hormozdiari F."/>
            <person name="Dougherty M."/>
            <person name="Liu R."/>
            <person name="Chaisson M."/>
            <person name="Hoppe E."/>
            <person name="Hill C."/>
            <person name="Pang A."/>
            <person name="Hillier L."/>
            <person name="Baker C."/>
            <person name="Armstrong J."/>
            <person name="Shendure J."/>
            <person name="Paten B."/>
            <person name="Wilson R."/>
            <person name="Chao H."/>
            <person name="Schneider V."/>
            <person name="Ventura M."/>
            <person name="Kronenberg Z."/>
            <person name="Murali S."/>
            <person name="Gordon D."/>
            <person name="Cantsilieris S."/>
            <person name="Munson K."/>
            <person name="Nelson B."/>
            <person name="Raja A."/>
            <person name="Underwood J."/>
            <person name="Diekhans M."/>
            <person name="Fiddes I."/>
            <person name="Haussler D."/>
            <person name="Eichler E."/>
        </authorList>
    </citation>
    <scope>NUCLEOTIDE SEQUENCE [LARGE SCALE GENOMIC DNA]</scope>
    <source>
        <strain evidence="2">Yerkes chimp pedigree #C0471</strain>
    </source>
</reference>
<evidence type="ECO:0000256" key="1">
    <source>
        <dbReference type="SAM" id="MobiDB-lite"/>
    </source>
</evidence>
<dbReference type="Proteomes" id="UP000236370">
    <property type="component" value="Unassembled WGS sequence"/>
</dbReference>
<organism evidence="2 3">
    <name type="scientific">Pan troglodytes</name>
    <name type="common">Chimpanzee</name>
    <dbReference type="NCBI Taxonomy" id="9598"/>
    <lineage>
        <taxon>Eukaryota</taxon>
        <taxon>Metazoa</taxon>
        <taxon>Chordata</taxon>
        <taxon>Craniata</taxon>
        <taxon>Vertebrata</taxon>
        <taxon>Euteleostomi</taxon>
        <taxon>Mammalia</taxon>
        <taxon>Eutheria</taxon>
        <taxon>Euarchontoglires</taxon>
        <taxon>Primates</taxon>
        <taxon>Haplorrhini</taxon>
        <taxon>Catarrhini</taxon>
        <taxon>Hominidae</taxon>
        <taxon>Pan</taxon>
    </lineage>
</organism>
<evidence type="ECO:0000313" key="2">
    <source>
        <dbReference type="EMBL" id="PNI86353.1"/>
    </source>
</evidence>